<dbReference type="OrthoDB" id="278300at2759"/>
<dbReference type="InterPro" id="IPR028564">
    <property type="entry name" value="MT_TRM10-typ"/>
</dbReference>
<dbReference type="Gene3D" id="3.40.1280.30">
    <property type="match status" value="1"/>
</dbReference>
<dbReference type="InterPro" id="IPR038459">
    <property type="entry name" value="MT_TRM10-typ_sf"/>
</dbReference>
<evidence type="ECO:0000313" key="13">
    <source>
        <dbReference type="EMBL" id="TPX37154.1"/>
    </source>
</evidence>
<evidence type="ECO:0000256" key="11">
    <source>
        <dbReference type="SAM" id="MobiDB-lite"/>
    </source>
</evidence>
<keyword evidence="5" id="KW-0949">S-adenosyl-L-methionine</keyword>
<evidence type="ECO:0000256" key="9">
    <source>
        <dbReference type="PIRSR" id="PIRSR016323-1"/>
    </source>
</evidence>
<feature type="region of interest" description="Disordered" evidence="11">
    <location>
        <begin position="285"/>
        <end position="342"/>
    </location>
</feature>
<feature type="compositionally biased region" description="Basic and acidic residues" evidence="11">
    <location>
        <begin position="285"/>
        <end position="294"/>
    </location>
</feature>
<gene>
    <name evidence="13" type="ORF">SmJEL517_g01051</name>
</gene>
<feature type="binding site" evidence="10">
    <location>
        <position position="194"/>
    </location>
    <ligand>
        <name>S-adenosyl-L-methionine</name>
        <dbReference type="ChEBI" id="CHEBI:59789"/>
    </ligand>
</feature>
<dbReference type="InterPro" id="IPR007356">
    <property type="entry name" value="tRNA_m1G_MeTrfase_euk"/>
</dbReference>
<sequence length="342" mass="38453">MADPSVVILEDAQSAQTDRETTHQPENDQHQPQPTEVPAAVPELSKSAKKKLLKDQAWKAKKDARTQKRRDKKQARKELKIQLKAEGKALPASMMKNRHPNKSKQRPSPMVIAIDLSFEDLMTDKELRSLCKQLQQGYGMNRKSERPARMALTSLGPKLTERLDESYASWKNWKVTSDSKSVFELYENEKLVYLTADSENVLTDLDESKVYIIGGIVDRNRHKNICLKKATEAGIATAQLPISAFISMATRKVLTTNQVVEIMTGYLVTKDWKKSFTKVIPERKGWTAKDSDKDSDGDEPMEGEGVAESDGEEVDDDDGEEREIDNDDDEPRIEGSAAGSEE</sequence>
<keyword evidence="4" id="KW-0808">Transferase</keyword>
<keyword evidence="14" id="KW-1185">Reference proteome</keyword>
<feature type="binding site" evidence="10">
    <location>
        <position position="240"/>
    </location>
    <ligand>
        <name>S-adenosyl-L-methionine</name>
        <dbReference type="ChEBI" id="CHEBI:59789"/>
    </ligand>
</feature>
<evidence type="ECO:0000256" key="5">
    <source>
        <dbReference type="ARBA" id="ARBA00022691"/>
    </source>
</evidence>
<proteinExistence type="predicted"/>
<dbReference type="EC" id="2.1.1.221" evidence="1"/>
<evidence type="ECO:0000256" key="2">
    <source>
        <dbReference type="ARBA" id="ARBA00020451"/>
    </source>
</evidence>
<protein>
    <recommendedName>
        <fullName evidence="2">tRNA (guanine(9)-N1)-methyltransferase</fullName>
        <ecNumber evidence="1">2.1.1.221</ecNumber>
    </recommendedName>
    <alternativeName>
        <fullName evidence="7">tRNA methyltransferase 10</fullName>
    </alternativeName>
    <alternativeName>
        <fullName evidence="6">tRNA(m1G9)-methyltransferase</fullName>
    </alternativeName>
</protein>
<dbReference type="PROSITE" id="PS51675">
    <property type="entry name" value="SAM_MT_TRM10"/>
    <property type="match status" value="1"/>
</dbReference>
<dbReference type="PANTHER" id="PTHR13563">
    <property type="entry name" value="TRNA (GUANINE-9-) METHYLTRANSFERASE"/>
    <property type="match status" value="1"/>
</dbReference>
<dbReference type="FunFam" id="3.40.1280.30:FF:000001">
    <property type="entry name" value="tRNA methyltransferase 10 homolog A"/>
    <property type="match status" value="1"/>
</dbReference>
<evidence type="ECO:0000256" key="10">
    <source>
        <dbReference type="PIRSR" id="PIRSR016323-2"/>
    </source>
</evidence>
<dbReference type="GO" id="GO:0052905">
    <property type="term" value="F:tRNA (guanosine(9)-N1)-methyltransferase activity"/>
    <property type="evidence" value="ECO:0007669"/>
    <property type="project" value="UniProtKB-EC"/>
</dbReference>
<organism evidence="13 14">
    <name type="scientific">Synchytrium microbalum</name>
    <dbReference type="NCBI Taxonomy" id="1806994"/>
    <lineage>
        <taxon>Eukaryota</taxon>
        <taxon>Fungi</taxon>
        <taxon>Fungi incertae sedis</taxon>
        <taxon>Chytridiomycota</taxon>
        <taxon>Chytridiomycota incertae sedis</taxon>
        <taxon>Chytridiomycetes</taxon>
        <taxon>Synchytriales</taxon>
        <taxon>Synchytriaceae</taxon>
        <taxon>Synchytrium</taxon>
    </lineage>
</organism>
<keyword evidence="3" id="KW-0489">Methyltransferase</keyword>
<feature type="active site" description="Proton acceptor" evidence="9">
    <location>
        <position position="218"/>
    </location>
</feature>
<dbReference type="GeneID" id="42002276"/>
<dbReference type="AlphaFoldDB" id="A0A507CGP6"/>
<evidence type="ECO:0000313" key="14">
    <source>
        <dbReference type="Proteomes" id="UP000319731"/>
    </source>
</evidence>
<dbReference type="InterPro" id="IPR016653">
    <property type="entry name" value="TRM10/TRM10A"/>
</dbReference>
<dbReference type="GO" id="GO:0002939">
    <property type="term" value="P:tRNA N1-guanine methylation"/>
    <property type="evidence" value="ECO:0007669"/>
    <property type="project" value="TreeGrafter"/>
</dbReference>
<comment type="caution">
    <text evidence="13">The sequence shown here is derived from an EMBL/GenBank/DDBJ whole genome shotgun (WGS) entry which is preliminary data.</text>
</comment>
<evidence type="ECO:0000256" key="7">
    <source>
        <dbReference type="ARBA" id="ARBA00032166"/>
    </source>
</evidence>
<evidence type="ECO:0000256" key="1">
    <source>
        <dbReference type="ARBA" id="ARBA00012797"/>
    </source>
</evidence>
<feature type="domain" description="SAM-dependent MTase TRM10-type" evidence="12">
    <location>
        <begin position="95"/>
        <end position="287"/>
    </location>
</feature>
<accession>A0A507CGP6</accession>
<feature type="compositionally biased region" description="Acidic residues" evidence="11">
    <location>
        <begin position="295"/>
        <end position="331"/>
    </location>
</feature>
<feature type="compositionally biased region" description="Basic and acidic residues" evidence="11">
    <location>
        <begin position="53"/>
        <end position="66"/>
    </location>
</feature>
<dbReference type="GO" id="GO:0000049">
    <property type="term" value="F:tRNA binding"/>
    <property type="evidence" value="ECO:0007669"/>
    <property type="project" value="TreeGrafter"/>
</dbReference>
<evidence type="ECO:0000256" key="6">
    <source>
        <dbReference type="ARBA" id="ARBA00031792"/>
    </source>
</evidence>
<dbReference type="EMBL" id="QEAO01000003">
    <property type="protein sequence ID" value="TPX37154.1"/>
    <property type="molecule type" value="Genomic_DNA"/>
</dbReference>
<evidence type="ECO:0000259" key="12">
    <source>
        <dbReference type="PROSITE" id="PS51675"/>
    </source>
</evidence>
<reference evidence="13 14" key="1">
    <citation type="journal article" date="2019" name="Sci. Rep.">
        <title>Comparative genomics of chytrid fungi reveal insights into the obligate biotrophic and pathogenic lifestyle of Synchytrium endobioticum.</title>
        <authorList>
            <person name="van de Vossenberg B.T.L.H."/>
            <person name="Warris S."/>
            <person name="Nguyen H.D.T."/>
            <person name="van Gent-Pelzer M.P.E."/>
            <person name="Joly D.L."/>
            <person name="van de Geest H.C."/>
            <person name="Bonants P.J.M."/>
            <person name="Smith D.S."/>
            <person name="Levesque C.A."/>
            <person name="van der Lee T.A.J."/>
        </authorList>
    </citation>
    <scope>NUCLEOTIDE SEQUENCE [LARGE SCALE GENOMIC DNA]</scope>
    <source>
        <strain evidence="13 14">JEL517</strain>
    </source>
</reference>
<name>A0A507CGP6_9FUNG</name>
<feature type="compositionally biased region" description="Basic and acidic residues" evidence="11">
    <location>
        <begin position="17"/>
        <end position="29"/>
    </location>
</feature>
<dbReference type="GO" id="GO:0005634">
    <property type="term" value="C:nucleus"/>
    <property type="evidence" value="ECO:0007669"/>
    <property type="project" value="TreeGrafter"/>
</dbReference>
<evidence type="ECO:0000256" key="4">
    <source>
        <dbReference type="ARBA" id="ARBA00022679"/>
    </source>
</evidence>
<dbReference type="CDD" id="cd18089">
    <property type="entry name" value="SPOUT_Trm10-like"/>
    <property type="match status" value="1"/>
</dbReference>
<feature type="binding site" evidence="10">
    <location>
        <position position="226"/>
    </location>
    <ligand>
        <name>S-adenosyl-L-methionine</name>
        <dbReference type="ChEBI" id="CHEBI:59789"/>
    </ligand>
</feature>
<feature type="binding site" evidence="10">
    <location>
        <position position="214"/>
    </location>
    <ligand>
        <name>S-adenosyl-L-methionine</name>
        <dbReference type="ChEBI" id="CHEBI:59789"/>
    </ligand>
</feature>
<dbReference type="Proteomes" id="UP000319731">
    <property type="component" value="Unassembled WGS sequence"/>
</dbReference>
<feature type="region of interest" description="Disordered" evidence="11">
    <location>
        <begin position="1"/>
        <end position="76"/>
    </location>
</feature>
<dbReference type="RefSeq" id="XP_031027224.1">
    <property type="nucleotide sequence ID" value="XM_031166979.1"/>
</dbReference>
<evidence type="ECO:0000256" key="3">
    <source>
        <dbReference type="ARBA" id="ARBA00022603"/>
    </source>
</evidence>
<dbReference type="STRING" id="1806994.A0A507CGP6"/>
<evidence type="ECO:0000256" key="8">
    <source>
        <dbReference type="ARBA" id="ARBA00048434"/>
    </source>
</evidence>
<comment type="catalytic activity">
    <reaction evidence="8">
        <text>guanosine(9) in tRNA + S-adenosyl-L-methionine = N(1)-methylguanosine(9) in tRNA + S-adenosyl-L-homocysteine + H(+)</text>
        <dbReference type="Rhea" id="RHEA:43156"/>
        <dbReference type="Rhea" id="RHEA-COMP:10367"/>
        <dbReference type="Rhea" id="RHEA-COMP:10368"/>
        <dbReference type="ChEBI" id="CHEBI:15378"/>
        <dbReference type="ChEBI" id="CHEBI:57856"/>
        <dbReference type="ChEBI" id="CHEBI:59789"/>
        <dbReference type="ChEBI" id="CHEBI:73542"/>
        <dbReference type="ChEBI" id="CHEBI:74269"/>
        <dbReference type="EC" id="2.1.1.221"/>
    </reaction>
</comment>
<dbReference type="PANTHER" id="PTHR13563:SF13">
    <property type="entry name" value="TRNA METHYLTRANSFERASE 10 HOMOLOG A"/>
    <property type="match status" value="1"/>
</dbReference>
<dbReference type="PIRSF" id="PIRSF016323">
    <property type="entry name" value="tRNA_m1G_mtfrase_met"/>
    <property type="match status" value="1"/>
</dbReference>